<feature type="short sequence motif" description="GXSXG" evidence="2">
    <location>
        <begin position="67"/>
        <end position="71"/>
    </location>
</feature>
<dbReference type="EMBL" id="SMKV01000056">
    <property type="protein sequence ID" value="TDC87422.1"/>
    <property type="molecule type" value="Genomic_DNA"/>
</dbReference>
<name>A0A4R4UFR3_9PSEU</name>
<keyword evidence="4" id="KW-1133">Transmembrane helix</keyword>
<dbReference type="NCBIfam" id="TIGR03607">
    <property type="entry name" value="patatin-like protein"/>
    <property type="match status" value="1"/>
</dbReference>
<dbReference type="InterPro" id="IPR002641">
    <property type="entry name" value="PNPLA_dom"/>
</dbReference>
<proteinExistence type="predicted"/>
<dbReference type="SUPFAM" id="SSF52151">
    <property type="entry name" value="FabD/lysophospholipase-like"/>
    <property type="match status" value="1"/>
</dbReference>
<feature type="active site" description="Nucleophile" evidence="2">
    <location>
        <position position="69"/>
    </location>
</feature>
<dbReference type="Pfam" id="PF11856">
    <property type="entry name" value="DUF3376"/>
    <property type="match status" value="1"/>
</dbReference>
<dbReference type="AlphaFoldDB" id="A0A4R4UFR3"/>
<keyword evidence="4" id="KW-0472">Membrane</keyword>
<gene>
    <name evidence="6" type="ORF">E1161_25790</name>
</gene>
<evidence type="ECO:0000256" key="3">
    <source>
        <dbReference type="SAM" id="MobiDB-lite"/>
    </source>
</evidence>
<sequence length="1117" mass="119458">MVDDGDELRLALAMRGGASMVVWIGGAVAEINALRESLDGAGKSEHPWAALARLAGYRSVSVDVLAGASAGGLNAALMSATLVYGMPFERMRRTWIQLADLEAMARPVPKFWQGGPASLLEGDDYFRAELARVIRDNAPPAEQQPGRRADMLLAATLLDPLVEPHYDARVGPMPLERRAARLTFHHEGRAGEPLSDFGDLDDTALRLAHAARATSSFPFAFEPAEVRSGPGEPPAGEPNMLGLFSETRAGTTPFRVIDGGVLDNIPVTAAIEAIAQAPADRPTRRFLLYLNPDPVVSHGQRRSSGRAVPVTAAALRGRFTQESLLSDLDELAEHNRAVDGNALRRKALFAPVRERPERLAEHVAFVEADHAVVRAELDAQAVHALLTDPSGSEDGTLQPPVIGDPLAEWSARTRDLLPDRLTALAGQAGPGVFDDAHGLRTAVQECLGWSWDIERSAQVGACKAQLYRLRAFAGVLAGHADRYWINGARLEPIVETAELDDWIRRVQRRRERLQHRLPSPIEPLLGAVLRAVSDGNGFQQALAEFAAELQSIVESSGADAAPDADGVDAVARAREVLHGIADRLAEEAPARPEPVAAEQVGYALLETTGRRPEVLRQLVVLTAPLDVGRAPTTRIDLLRVVSDEHTPLPFTAMRRDGALRIEDKIRGLDLGSFGAFLSAKWRANDWMWGRMDAAATLVGMLADPQRLVRHGDPERLSEALRAVVSSPTEAELGALDEPRAERWRGFLAQVWARHAEEVRAELDAMFTAPDDQHPLTETRALLTERLQWTIAAVEVPHVESVPTGAAPDGGAETVVPDPAELSRSVESFDVGRQRVRDLGETRLLSLATRFGLLGYRAAQPSGGGVLRFLARAAMALVKPLPMLVALAVAAPRRAALLGFLTALVLTITAGGAMFGPGGGPATLLLPGDCPPRAACMVGSQSQTSWLTVIDFSGADVVDWAPLAALLVLVFAIWAGRCIIRPFGSGLARWAPALVVCALLLAAALGVHSTGLRLGPIGVVLAATALTWVAAVAYRVPARIGAALLTPLVSLGVLWLVGEDRSDVGTWLNLTALALAYVHVLYASTIDVLNPRPRPTSAAPATPAGSRQEPSADLAPRT</sequence>
<keyword evidence="2" id="KW-0378">Hydrolase</keyword>
<evidence type="ECO:0000313" key="6">
    <source>
        <dbReference type="EMBL" id="TDC87422.1"/>
    </source>
</evidence>
<keyword evidence="4" id="KW-0812">Transmembrane</keyword>
<dbReference type="InterPro" id="IPR024282">
    <property type="entry name" value="DUF3376"/>
</dbReference>
<feature type="domain" description="PNPLA" evidence="5">
    <location>
        <begin position="12"/>
        <end position="271"/>
    </location>
</feature>
<comment type="caution">
    <text evidence="2">Lacks conserved residue(s) required for the propagation of feature annotation.</text>
</comment>
<protein>
    <submittedName>
        <fullName evidence="6">Patatin-like protein</fullName>
    </submittedName>
</protein>
<evidence type="ECO:0000256" key="2">
    <source>
        <dbReference type="PROSITE-ProRule" id="PRU01161"/>
    </source>
</evidence>
<feature type="transmembrane region" description="Helical" evidence="4">
    <location>
        <begin position="1063"/>
        <end position="1083"/>
    </location>
</feature>
<evidence type="ECO:0000256" key="1">
    <source>
        <dbReference type="ARBA" id="ARBA00023098"/>
    </source>
</evidence>
<evidence type="ECO:0000313" key="7">
    <source>
        <dbReference type="Proteomes" id="UP000294744"/>
    </source>
</evidence>
<evidence type="ECO:0000256" key="4">
    <source>
        <dbReference type="SAM" id="Phobius"/>
    </source>
</evidence>
<comment type="caution">
    <text evidence="6">The sequence shown here is derived from an EMBL/GenBank/DDBJ whole genome shotgun (WGS) entry which is preliminary data.</text>
</comment>
<dbReference type="Pfam" id="PF01734">
    <property type="entry name" value="Patatin"/>
    <property type="match status" value="1"/>
</dbReference>
<dbReference type="InterPro" id="IPR019894">
    <property type="entry name" value="Patatin-related_protein"/>
</dbReference>
<feature type="active site" description="Proton acceptor" evidence="2">
    <location>
        <position position="258"/>
    </location>
</feature>
<keyword evidence="2" id="KW-0442">Lipid degradation</keyword>
<dbReference type="GO" id="GO:0016787">
    <property type="term" value="F:hydrolase activity"/>
    <property type="evidence" value="ECO:0007669"/>
    <property type="project" value="UniProtKB-UniRule"/>
</dbReference>
<dbReference type="OrthoDB" id="8728704at2"/>
<dbReference type="PROSITE" id="PS51635">
    <property type="entry name" value="PNPLA"/>
    <property type="match status" value="1"/>
</dbReference>
<feature type="transmembrane region" description="Helical" evidence="4">
    <location>
        <begin position="1013"/>
        <end position="1032"/>
    </location>
</feature>
<feature type="transmembrane region" description="Helical" evidence="4">
    <location>
        <begin position="868"/>
        <end position="889"/>
    </location>
</feature>
<feature type="short sequence motif" description="DGA/G" evidence="2">
    <location>
        <begin position="258"/>
        <end position="260"/>
    </location>
</feature>
<keyword evidence="1 2" id="KW-0443">Lipid metabolism</keyword>
<accession>A0A4R4UFR3</accession>
<dbReference type="GO" id="GO:0016042">
    <property type="term" value="P:lipid catabolic process"/>
    <property type="evidence" value="ECO:0007669"/>
    <property type="project" value="UniProtKB-UniRule"/>
</dbReference>
<organism evidence="6 7">
    <name type="scientific">Saccharopolyspora aridisoli</name>
    <dbReference type="NCBI Taxonomy" id="2530385"/>
    <lineage>
        <taxon>Bacteria</taxon>
        <taxon>Bacillati</taxon>
        <taxon>Actinomycetota</taxon>
        <taxon>Actinomycetes</taxon>
        <taxon>Pseudonocardiales</taxon>
        <taxon>Pseudonocardiaceae</taxon>
        <taxon>Saccharopolyspora</taxon>
    </lineage>
</organism>
<evidence type="ECO:0000259" key="5">
    <source>
        <dbReference type="PROSITE" id="PS51635"/>
    </source>
</evidence>
<feature type="region of interest" description="Disordered" evidence="3">
    <location>
        <begin position="1092"/>
        <end position="1117"/>
    </location>
</feature>
<keyword evidence="7" id="KW-1185">Reference proteome</keyword>
<feature type="transmembrane region" description="Helical" evidence="4">
    <location>
        <begin position="986"/>
        <end position="1007"/>
    </location>
</feature>
<reference evidence="6 7" key="1">
    <citation type="submission" date="2019-03" db="EMBL/GenBank/DDBJ databases">
        <title>Draft genome sequences of novel Actinobacteria.</title>
        <authorList>
            <person name="Sahin N."/>
            <person name="Ay H."/>
            <person name="Saygin H."/>
        </authorList>
    </citation>
    <scope>NUCLEOTIDE SEQUENCE [LARGE SCALE GENOMIC DNA]</scope>
    <source>
        <strain evidence="6 7">16K404</strain>
    </source>
</reference>
<dbReference type="Gene3D" id="3.40.1090.10">
    <property type="entry name" value="Cytosolic phospholipase A2 catalytic domain"/>
    <property type="match status" value="1"/>
</dbReference>
<feature type="transmembrane region" description="Helical" evidence="4">
    <location>
        <begin position="959"/>
        <end position="979"/>
    </location>
</feature>
<feature type="transmembrane region" description="Helical" evidence="4">
    <location>
        <begin position="1039"/>
        <end position="1057"/>
    </location>
</feature>
<feature type="compositionally biased region" description="Low complexity" evidence="3">
    <location>
        <begin position="1094"/>
        <end position="1103"/>
    </location>
</feature>
<dbReference type="Proteomes" id="UP000294744">
    <property type="component" value="Unassembled WGS sequence"/>
</dbReference>
<feature type="transmembrane region" description="Helical" evidence="4">
    <location>
        <begin position="896"/>
        <end position="915"/>
    </location>
</feature>
<dbReference type="InterPro" id="IPR016035">
    <property type="entry name" value="Acyl_Trfase/lysoPLipase"/>
</dbReference>